<organism evidence="11 12">
    <name type="scientific">Geodia barretti</name>
    <name type="common">Barrett's horny sponge</name>
    <dbReference type="NCBI Taxonomy" id="519541"/>
    <lineage>
        <taxon>Eukaryota</taxon>
        <taxon>Metazoa</taxon>
        <taxon>Porifera</taxon>
        <taxon>Demospongiae</taxon>
        <taxon>Heteroscleromorpha</taxon>
        <taxon>Tetractinellida</taxon>
        <taxon>Astrophorina</taxon>
        <taxon>Geodiidae</taxon>
        <taxon>Geodia</taxon>
    </lineage>
</organism>
<dbReference type="InterPro" id="IPR035979">
    <property type="entry name" value="RBD_domain_sf"/>
</dbReference>
<feature type="compositionally biased region" description="Gly residues" evidence="8">
    <location>
        <begin position="213"/>
        <end position="222"/>
    </location>
</feature>
<dbReference type="SMART" id="SM00804">
    <property type="entry name" value="TAP_C"/>
    <property type="match status" value="1"/>
</dbReference>
<dbReference type="PROSITE" id="PS51450">
    <property type="entry name" value="LRR"/>
    <property type="match status" value="2"/>
</dbReference>
<evidence type="ECO:0000259" key="10">
    <source>
        <dbReference type="PROSITE" id="PS51281"/>
    </source>
</evidence>
<evidence type="ECO:0000256" key="2">
    <source>
        <dbReference type="ARBA" id="ARBA00009285"/>
    </source>
</evidence>
<dbReference type="Gene3D" id="3.10.450.50">
    <property type="match status" value="1"/>
</dbReference>
<evidence type="ECO:0000256" key="8">
    <source>
        <dbReference type="SAM" id="MobiDB-lite"/>
    </source>
</evidence>
<dbReference type="InterPro" id="IPR030217">
    <property type="entry name" value="NXF_fam"/>
</dbReference>
<dbReference type="InterPro" id="IPR018222">
    <property type="entry name" value="Nuclear_transport_factor_2_euk"/>
</dbReference>
<feature type="compositionally biased region" description="Gly residues" evidence="8">
    <location>
        <begin position="102"/>
        <end position="116"/>
    </location>
</feature>
<dbReference type="Gene3D" id="3.30.70.330">
    <property type="match status" value="1"/>
</dbReference>
<name>A0AA35R2Q3_GEOBA</name>
<dbReference type="Pfam" id="PF09162">
    <property type="entry name" value="Tap-RNA_bind"/>
    <property type="match status" value="1"/>
</dbReference>
<dbReference type="GO" id="GO:0016973">
    <property type="term" value="P:poly(A)+ mRNA export from nucleus"/>
    <property type="evidence" value="ECO:0007669"/>
    <property type="project" value="TreeGrafter"/>
</dbReference>
<feature type="domain" description="NTF2" evidence="9">
    <location>
        <begin position="393"/>
        <end position="427"/>
    </location>
</feature>
<keyword evidence="4" id="KW-0433">Leucine-rich repeat</keyword>
<gene>
    <name evidence="11" type="ORF">GBAR_LOCUS3279</name>
</gene>
<evidence type="ECO:0000256" key="6">
    <source>
        <dbReference type="ARBA" id="ARBA00022816"/>
    </source>
</evidence>
<keyword evidence="12" id="KW-1185">Reference proteome</keyword>
<feature type="region of interest" description="Disordered" evidence="8">
    <location>
        <begin position="202"/>
        <end position="232"/>
    </location>
</feature>
<feature type="domain" description="TAP-C" evidence="10">
    <location>
        <begin position="585"/>
        <end position="639"/>
    </location>
</feature>
<keyword evidence="6" id="KW-0509">mRNA transport</keyword>
<comment type="similarity">
    <text evidence="2">Belongs to the NXF family.</text>
</comment>
<feature type="compositionally biased region" description="Low complexity" evidence="8">
    <location>
        <begin position="527"/>
        <end position="538"/>
    </location>
</feature>
<dbReference type="Gene3D" id="3.80.10.10">
    <property type="entry name" value="Ribonuclease Inhibitor"/>
    <property type="match status" value="1"/>
</dbReference>
<dbReference type="InterPro" id="IPR015245">
    <property type="entry name" value="Tap_RNA-bd"/>
</dbReference>
<dbReference type="InterPro" id="IPR005637">
    <property type="entry name" value="TAP_C_dom"/>
</dbReference>
<dbReference type="EMBL" id="CASHTH010000454">
    <property type="protein sequence ID" value="CAI8001899.1"/>
    <property type="molecule type" value="Genomic_DNA"/>
</dbReference>
<dbReference type="InterPro" id="IPR057125">
    <property type="entry name" value="NXF1/2/3/5-like_LRR"/>
</dbReference>
<feature type="compositionally biased region" description="Low complexity" evidence="8">
    <location>
        <begin position="504"/>
        <end position="519"/>
    </location>
</feature>
<evidence type="ECO:0000256" key="4">
    <source>
        <dbReference type="ARBA" id="ARBA00022614"/>
    </source>
</evidence>
<feature type="compositionally biased region" description="Basic and acidic residues" evidence="8">
    <location>
        <begin position="92"/>
        <end position="101"/>
    </location>
</feature>
<dbReference type="PROSITE" id="PS50177">
    <property type="entry name" value="NTF2_DOMAIN"/>
    <property type="match status" value="1"/>
</dbReference>
<dbReference type="InterPro" id="IPR032675">
    <property type="entry name" value="LRR_dom_sf"/>
</dbReference>
<keyword evidence="7" id="KW-0539">Nucleus</keyword>
<sequence length="639" mass="69431">MKGVGTGTGGVGKGMVAVREEGVVGGTGGGGEEGRGRGGRGRGWQGRGGSSRRPDDEDDEVDLRMEGKRWSEKGGLKKTSPGYGRSGIFSRLGERGNEGGGERGGGGGERGGGGVFGRLNWGRRGEGGGSRSQWHKVTIPRGGNQDQEQLIRTLQSGIDAPLQPTNIHVIQDKLMFFLDNPRTASQLKRLSRVDVDNDSLIIRVFPSPPPRPGRGGGGGGHRGGFERDRDGDEMMGELSERDLKENGVRGSMYSREFVSSVLELVKANCPELLALDLSRNQLQRLDAYSSLPTVCPNLQILNLSDNEFHSVQELERLGQMISVTTLVLEGNLFTQAGMDIMSLANTLRKIFPNIQTVNGEYLPSPVKFDLPVLAGQLPPTQKGFVVNDEVQRLVVEFVKQYYSLYDADNKREKLFEAYSEDAVFSLSVTGSLTRKDASMDVYIPLSHNLARAKDPSKRQSLVKHGRIDIVQCLRDLPPTKNHLSSFNVDVMRATIAREELASLQQASSLPQPQSALLPLPENPIQTSSLPSQQGSSLYQPPPPPQYGSSGLAQSSPPTIPSASATAATTSSFPLTSAPTPASFPNPQDQAIMRISQTTSMNLEWSKKCLAENEWEFNKAVTAFTLLHLYEPQCRDRTST</sequence>
<dbReference type="InterPro" id="IPR032710">
    <property type="entry name" value="NTF2-like_dom_sf"/>
</dbReference>
<comment type="subcellular location">
    <subcellularLocation>
        <location evidence="1">Nucleus</location>
        <location evidence="1">Nucleoplasm</location>
    </subcellularLocation>
</comment>
<dbReference type="PANTHER" id="PTHR10662">
    <property type="entry name" value="NUCLEAR RNA EXPORT FACTOR"/>
    <property type="match status" value="1"/>
</dbReference>
<evidence type="ECO:0000313" key="12">
    <source>
        <dbReference type="Proteomes" id="UP001174909"/>
    </source>
</evidence>
<feature type="compositionally biased region" description="Gly residues" evidence="8">
    <location>
        <begin position="1"/>
        <end position="13"/>
    </location>
</feature>
<dbReference type="InterPro" id="IPR001611">
    <property type="entry name" value="Leu-rich_rpt"/>
</dbReference>
<dbReference type="PANTHER" id="PTHR10662:SF22">
    <property type="entry name" value="NUCLEAR RNA EXPORT FACTOR 1"/>
    <property type="match status" value="1"/>
</dbReference>
<dbReference type="Pfam" id="PF22602">
    <property type="entry name" value="NXF_NTF2"/>
    <property type="match status" value="1"/>
</dbReference>
<dbReference type="InterPro" id="IPR009060">
    <property type="entry name" value="UBA-like_sf"/>
</dbReference>
<reference evidence="11" key="1">
    <citation type="submission" date="2023-03" db="EMBL/GenBank/DDBJ databases">
        <authorList>
            <person name="Steffen K."/>
            <person name="Cardenas P."/>
        </authorList>
    </citation>
    <scope>NUCLEOTIDE SEQUENCE</scope>
</reference>
<evidence type="ECO:0000256" key="1">
    <source>
        <dbReference type="ARBA" id="ARBA00004642"/>
    </source>
</evidence>
<evidence type="ECO:0000313" key="11">
    <source>
        <dbReference type="EMBL" id="CAI8001899.1"/>
    </source>
</evidence>
<evidence type="ECO:0000256" key="3">
    <source>
        <dbReference type="ARBA" id="ARBA00022448"/>
    </source>
</evidence>
<accession>A0AA35R2Q3</accession>
<feature type="compositionally biased region" description="Basic and acidic residues" evidence="8">
    <location>
        <begin position="62"/>
        <end position="75"/>
    </location>
</feature>
<feature type="compositionally biased region" description="Basic and acidic residues" evidence="8">
    <location>
        <begin position="223"/>
        <end position="232"/>
    </location>
</feature>
<feature type="region of interest" description="Disordered" evidence="8">
    <location>
        <begin position="1"/>
        <end position="144"/>
    </location>
</feature>
<dbReference type="GO" id="GO:0003723">
    <property type="term" value="F:RNA binding"/>
    <property type="evidence" value="ECO:0007669"/>
    <property type="project" value="InterPro"/>
</dbReference>
<evidence type="ECO:0000256" key="7">
    <source>
        <dbReference type="ARBA" id="ARBA00023242"/>
    </source>
</evidence>
<dbReference type="AlphaFoldDB" id="A0AA35R2Q3"/>
<proteinExistence type="inferred from homology"/>
<evidence type="ECO:0000256" key="5">
    <source>
        <dbReference type="ARBA" id="ARBA00022737"/>
    </source>
</evidence>
<dbReference type="InterPro" id="IPR012677">
    <property type="entry name" value="Nucleotide-bd_a/b_plait_sf"/>
</dbReference>
<dbReference type="Gene3D" id="1.10.8.10">
    <property type="entry name" value="DNA helicase RuvA subunit, C-terminal domain"/>
    <property type="match status" value="1"/>
</dbReference>
<dbReference type="SUPFAM" id="SSF54928">
    <property type="entry name" value="RNA-binding domain, RBD"/>
    <property type="match status" value="1"/>
</dbReference>
<keyword evidence="5" id="KW-0677">Repeat</keyword>
<dbReference type="GO" id="GO:0005654">
    <property type="term" value="C:nucleoplasm"/>
    <property type="evidence" value="ECO:0007669"/>
    <property type="project" value="UniProtKB-SubCell"/>
</dbReference>
<dbReference type="PROSITE" id="PS51281">
    <property type="entry name" value="TAP_C"/>
    <property type="match status" value="1"/>
</dbReference>
<dbReference type="Proteomes" id="UP001174909">
    <property type="component" value="Unassembled WGS sequence"/>
</dbReference>
<protein>
    <submittedName>
        <fullName evidence="11">Nuclear RNA export factor 1</fullName>
    </submittedName>
</protein>
<feature type="compositionally biased region" description="Low complexity" evidence="8">
    <location>
        <begin position="546"/>
        <end position="582"/>
    </location>
</feature>
<dbReference type="Pfam" id="PF24048">
    <property type="entry name" value="LRR_NXF1-5"/>
    <property type="match status" value="1"/>
</dbReference>
<comment type="caution">
    <text evidence="11">The sequence shown here is derived from an EMBL/GenBank/DDBJ whole genome shotgun (WGS) entry which is preliminary data.</text>
</comment>
<dbReference type="InterPro" id="IPR002075">
    <property type="entry name" value="NTF2_dom"/>
</dbReference>
<keyword evidence="3" id="KW-0813">Transport</keyword>
<dbReference type="GO" id="GO:0005737">
    <property type="term" value="C:cytoplasm"/>
    <property type="evidence" value="ECO:0007669"/>
    <property type="project" value="InterPro"/>
</dbReference>
<dbReference type="CDD" id="cd14342">
    <property type="entry name" value="UBA_TAP-C"/>
    <property type="match status" value="1"/>
</dbReference>
<feature type="region of interest" description="Disordered" evidence="8">
    <location>
        <begin position="504"/>
        <end position="587"/>
    </location>
</feature>
<dbReference type="Pfam" id="PF03943">
    <property type="entry name" value="TAP_C"/>
    <property type="match status" value="1"/>
</dbReference>
<dbReference type="SUPFAM" id="SSF52058">
    <property type="entry name" value="L domain-like"/>
    <property type="match status" value="1"/>
</dbReference>
<dbReference type="SUPFAM" id="SSF54427">
    <property type="entry name" value="NTF2-like"/>
    <property type="match status" value="1"/>
</dbReference>
<dbReference type="SUPFAM" id="SSF46934">
    <property type="entry name" value="UBA-like"/>
    <property type="match status" value="1"/>
</dbReference>
<evidence type="ECO:0000259" key="9">
    <source>
        <dbReference type="PROSITE" id="PS50177"/>
    </source>
</evidence>